<dbReference type="KEGG" id="chig:CH63R_09825"/>
<keyword evidence="2" id="KW-1185">Reference proteome</keyword>
<evidence type="ECO:0000313" key="2">
    <source>
        <dbReference type="Proteomes" id="UP000092177"/>
    </source>
</evidence>
<gene>
    <name evidence="1" type="ORF">CH63R_09825</name>
</gene>
<dbReference type="EMBL" id="LTAN01000007">
    <property type="protein sequence ID" value="OBR05705.1"/>
    <property type="molecule type" value="Genomic_DNA"/>
</dbReference>
<dbReference type="RefSeq" id="XP_018154223.1">
    <property type="nucleotide sequence ID" value="XM_018304799.1"/>
</dbReference>
<name>A0A1B7Y126_COLHI</name>
<sequence>MNDPGKALYHAGYAIHVHNRRFLAIPCGHRPDAKLFYLEESLKVIRADDEQVPRIRAPVPQQIKVVDGPILELVRWG</sequence>
<dbReference type="VEuPathDB" id="FungiDB:CH63R_09825"/>
<accession>A0A1B7Y126</accession>
<comment type="caution">
    <text evidence="1">The sequence shown here is derived from an EMBL/GenBank/DDBJ whole genome shotgun (WGS) entry which is preliminary data.</text>
</comment>
<evidence type="ECO:0000313" key="1">
    <source>
        <dbReference type="EMBL" id="OBR05705.1"/>
    </source>
</evidence>
<organism evidence="1 2">
    <name type="scientific">Colletotrichum higginsianum (strain IMI 349063)</name>
    <name type="common">Crucifer anthracnose fungus</name>
    <dbReference type="NCBI Taxonomy" id="759273"/>
    <lineage>
        <taxon>Eukaryota</taxon>
        <taxon>Fungi</taxon>
        <taxon>Dikarya</taxon>
        <taxon>Ascomycota</taxon>
        <taxon>Pezizomycotina</taxon>
        <taxon>Sordariomycetes</taxon>
        <taxon>Hypocreomycetidae</taxon>
        <taxon>Glomerellales</taxon>
        <taxon>Glomerellaceae</taxon>
        <taxon>Colletotrichum</taxon>
        <taxon>Colletotrichum destructivum species complex</taxon>
    </lineage>
</organism>
<dbReference type="AlphaFoldDB" id="A0A1B7Y126"/>
<reference evidence="2" key="1">
    <citation type="journal article" date="2017" name="BMC Genomics">
        <title>Gapless genome assembly of Colletotrichum higginsianum reveals chromosome structure and association of transposable elements with secondary metabolite gene clusters.</title>
        <authorList>
            <person name="Dallery J.-F."/>
            <person name="Lapalu N."/>
            <person name="Zampounis A."/>
            <person name="Pigne S."/>
            <person name="Luyten I."/>
            <person name="Amselem J."/>
            <person name="Wittenberg A.H.J."/>
            <person name="Zhou S."/>
            <person name="de Queiroz M.V."/>
            <person name="Robin G.P."/>
            <person name="Auger A."/>
            <person name="Hainaut M."/>
            <person name="Henrissat B."/>
            <person name="Kim K.-T."/>
            <person name="Lee Y.-H."/>
            <person name="Lespinet O."/>
            <person name="Schwartz D.C."/>
            <person name="Thon M.R."/>
            <person name="O'Connell R.J."/>
        </authorList>
    </citation>
    <scope>NUCLEOTIDE SEQUENCE [LARGE SCALE GENOMIC DNA]</scope>
    <source>
        <strain evidence="2">IMI 349063</strain>
    </source>
</reference>
<dbReference type="Proteomes" id="UP000092177">
    <property type="component" value="Unassembled WGS sequence"/>
</dbReference>
<proteinExistence type="predicted"/>
<protein>
    <submittedName>
        <fullName evidence="1">Uncharacterized protein</fullName>
    </submittedName>
</protein>
<dbReference type="GeneID" id="28868906"/>